<dbReference type="InterPro" id="IPR003439">
    <property type="entry name" value="ABC_transporter-like_ATP-bd"/>
</dbReference>
<protein>
    <submittedName>
        <fullName evidence="8">Vitamin B12 import ATP-binding protein BtuD</fullName>
    </submittedName>
</protein>
<dbReference type="GO" id="GO:0015807">
    <property type="term" value="P:L-amino acid transport"/>
    <property type="evidence" value="ECO:0007669"/>
    <property type="project" value="TreeGrafter"/>
</dbReference>
<organism evidence="8">
    <name type="scientific">bioreactor metagenome</name>
    <dbReference type="NCBI Taxonomy" id="1076179"/>
    <lineage>
        <taxon>unclassified sequences</taxon>
        <taxon>metagenomes</taxon>
        <taxon>ecological metagenomes</taxon>
    </lineage>
</organism>
<comment type="caution">
    <text evidence="8">The sequence shown here is derived from an EMBL/GenBank/DDBJ whole genome shotgun (WGS) entry which is preliminary data.</text>
</comment>
<dbReference type="InterPro" id="IPR032823">
    <property type="entry name" value="BCA_ABC_TP_C"/>
</dbReference>
<dbReference type="PANTHER" id="PTHR43820:SF4">
    <property type="entry name" value="HIGH-AFFINITY BRANCHED-CHAIN AMINO ACID TRANSPORT ATP-BINDING PROTEIN LIVF"/>
    <property type="match status" value="1"/>
</dbReference>
<dbReference type="PANTHER" id="PTHR43820">
    <property type="entry name" value="HIGH-AFFINITY BRANCHED-CHAIN AMINO ACID TRANSPORT ATP-BINDING PROTEIN LIVF"/>
    <property type="match status" value="1"/>
</dbReference>
<dbReference type="InterPro" id="IPR017871">
    <property type="entry name" value="ABC_transporter-like_CS"/>
</dbReference>
<dbReference type="GO" id="GO:0005524">
    <property type="term" value="F:ATP binding"/>
    <property type="evidence" value="ECO:0007669"/>
    <property type="project" value="UniProtKB-KW"/>
</dbReference>
<dbReference type="AlphaFoldDB" id="A0A645C186"/>
<comment type="similarity">
    <text evidence="1">Belongs to the ABC transporter superfamily.</text>
</comment>
<dbReference type="InterPro" id="IPR052156">
    <property type="entry name" value="BCAA_Transport_ATP-bd_LivF"/>
</dbReference>
<evidence type="ECO:0000259" key="7">
    <source>
        <dbReference type="PROSITE" id="PS50893"/>
    </source>
</evidence>
<evidence type="ECO:0000256" key="6">
    <source>
        <dbReference type="SAM" id="MobiDB-lite"/>
    </source>
</evidence>
<dbReference type="Gene3D" id="3.40.50.300">
    <property type="entry name" value="P-loop containing nucleotide triphosphate hydrolases"/>
    <property type="match status" value="2"/>
</dbReference>
<evidence type="ECO:0000256" key="1">
    <source>
        <dbReference type="ARBA" id="ARBA00005417"/>
    </source>
</evidence>
<dbReference type="InterPro" id="IPR027417">
    <property type="entry name" value="P-loop_NTPase"/>
</dbReference>
<evidence type="ECO:0000313" key="8">
    <source>
        <dbReference type="EMBL" id="MPM69103.1"/>
    </source>
</evidence>
<dbReference type="SUPFAM" id="SSF52540">
    <property type="entry name" value="P-loop containing nucleoside triphosphate hydrolases"/>
    <property type="match status" value="2"/>
</dbReference>
<evidence type="ECO:0000256" key="2">
    <source>
        <dbReference type="ARBA" id="ARBA00022448"/>
    </source>
</evidence>
<dbReference type="GO" id="GO:0016887">
    <property type="term" value="F:ATP hydrolysis activity"/>
    <property type="evidence" value="ECO:0007669"/>
    <property type="project" value="InterPro"/>
</dbReference>
<dbReference type="Pfam" id="PF00005">
    <property type="entry name" value="ABC_tran"/>
    <property type="match status" value="2"/>
</dbReference>
<dbReference type="PROSITE" id="PS50893">
    <property type="entry name" value="ABC_TRANSPORTER_2"/>
    <property type="match status" value="1"/>
</dbReference>
<dbReference type="Pfam" id="PF12399">
    <property type="entry name" value="BCA_ABC_TP_C"/>
    <property type="match status" value="1"/>
</dbReference>
<feature type="domain" description="ABC transporter" evidence="7">
    <location>
        <begin position="154"/>
        <end position="387"/>
    </location>
</feature>
<dbReference type="CDD" id="cd03224">
    <property type="entry name" value="ABC_TM1139_LivF_branched"/>
    <property type="match status" value="1"/>
</dbReference>
<evidence type="ECO:0000256" key="3">
    <source>
        <dbReference type="ARBA" id="ARBA00022741"/>
    </source>
</evidence>
<keyword evidence="2" id="KW-0813">Transport</keyword>
<name>A0A645C186_9ZZZZ</name>
<feature type="region of interest" description="Disordered" evidence="6">
    <location>
        <begin position="386"/>
        <end position="414"/>
    </location>
</feature>
<reference evidence="8" key="1">
    <citation type="submission" date="2019-08" db="EMBL/GenBank/DDBJ databases">
        <authorList>
            <person name="Kucharzyk K."/>
            <person name="Murdoch R.W."/>
            <person name="Higgins S."/>
            <person name="Loffler F."/>
        </authorList>
    </citation>
    <scope>NUCLEOTIDE SEQUENCE</scope>
</reference>
<keyword evidence="4 8" id="KW-0067">ATP-binding</keyword>
<evidence type="ECO:0000256" key="4">
    <source>
        <dbReference type="ARBA" id="ARBA00022840"/>
    </source>
</evidence>
<evidence type="ECO:0000256" key="5">
    <source>
        <dbReference type="ARBA" id="ARBA00022970"/>
    </source>
</evidence>
<keyword evidence="5" id="KW-0029">Amino-acid transport</keyword>
<dbReference type="EMBL" id="VSSQ01022649">
    <property type="protein sequence ID" value="MPM69103.1"/>
    <property type="molecule type" value="Genomic_DNA"/>
</dbReference>
<keyword evidence="3" id="KW-0547">Nucleotide-binding</keyword>
<dbReference type="InterPro" id="IPR003593">
    <property type="entry name" value="AAA+_ATPase"/>
</dbReference>
<gene>
    <name evidence="8" type="primary">btuD_247</name>
    <name evidence="8" type="ORF">SDC9_116047</name>
</gene>
<sequence>MSEIPALVDEQLARFGDRLLPRRTDRAYTLSYANRRRTEIARALISKPKLLLLDEPTAGMNQSETAEVLDQLLALKAAGQTIVLVEHKVDLVLALSDRVLVMDNGRLIAGGEPLAVRNDPAVIEAYLGRRRVQARERSRAQEDESAETTKRPLLEVSNVDVYYGPVHALQDVSISVGEGEIVSLLGGNASGKSTTMKTILGLVQPRHGQVAFDGRDLKSVDTSLRVRSGIATVPEARRIFPEMTVQENLLTGAYTRSDRAGVRTDLEAILDHFPRLAERRDQAAGTMSGGEQQMLAFGRALMSKPRLICMDEPTMGLAPLLVEQVLEEIARLRAELGIAVLMVEQQAELALSIADRGYVLANGRIVLEGSAETLLNDTAVQEAYLGRNGRGSAAQGSEADEPQTAATESEEAQD</sequence>
<proteinExistence type="inferred from homology"/>
<dbReference type="SMART" id="SM00382">
    <property type="entry name" value="AAA"/>
    <property type="match status" value="1"/>
</dbReference>
<accession>A0A645C186</accession>
<dbReference type="PROSITE" id="PS00211">
    <property type="entry name" value="ABC_TRANSPORTER_1"/>
    <property type="match status" value="1"/>
</dbReference>
<dbReference type="GO" id="GO:0015658">
    <property type="term" value="F:branched-chain amino acid transmembrane transporter activity"/>
    <property type="evidence" value="ECO:0007669"/>
    <property type="project" value="TreeGrafter"/>
</dbReference>